<dbReference type="Gene3D" id="1.10.4010.10">
    <property type="entry name" value="Type II deoxyuridine triphosphatase"/>
    <property type="match status" value="1"/>
</dbReference>
<proteinExistence type="predicted"/>
<evidence type="ECO:0008006" key="3">
    <source>
        <dbReference type="Google" id="ProtNLM"/>
    </source>
</evidence>
<dbReference type="EMBL" id="FM864216">
    <property type="protein sequence ID" value="CAT05267.1"/>
    <property type="molecule type" value="Genomic_DNA"/>
</dbReference>
<dbReference type="CDD" id="cd11527">
    <property type="entry name" value="NTP-PPase_dUTPase"/>
    <property type="match status" value="1"/>
</dbReference>
<dbReference type="SUPFAM" id="SSF101386">
    <property type="entry name" value="all-alpha NTP pyrophosphatases"/>
    <property type="match status" value="1"/>
</dbReference>
<dbReference type="Pfam" id="PF08761">
    <property type="entry name" value="dUTPase_2"/>
    <property type="match status" value="1"/>
</dbReference>
<organism evidence="1 2">
    <name type="scientific">Mesomycoplasma conjunctivae (strain ATCC 25834 / NCTC 10147 / HRC/581)</name>
    <name type="common">Mycoplasma conjunctivae</name>
    <dbReference type="NCBI Taxonomy" id="572263"/>
    <lineage>
        <taxon>Bacteria</taxon>
        <taxon>Bacillati</taxon>
        <taxon>Mycoplasmatota</taxon>
        <taxon>Mycoplasmoidales</taxon>
        <taxon>Metamycoplasmataceae</taxon>
        <taxon>Mesomycoplasma</taxon>
    </lineage>
</organism>
<sequence length="167" mass="20021">MNLKTIFEKQKQLDLAFTEYTSKHGRINQENAVWEDQVIIAAIVEIAEFANEIESFKYWKINKKNNTDKIIEEYADAIHFLTSASLHFQLGHNFQPKQVENYDINNQFKKVFVLSSEFLLHKDKDILKELINYFLGFIKILNWDEEIIFDAYDKKYRTNLERIKNNY</sequence>
<protein>
    <recommendedName>
        <fullName evidence="3">dUTP diphosphatase</fullName>
    </recommendedName>
</protein>
<gene>
    <name evidence="1" type="ordered locus">MCJ_005700</name>
</gene>
<dbReference type="PIRSF" id="PIRSF030140">
    <property type="entry name" value="UCP030140"/>
    <property type="match status" value="1"/>
</dbReference>
<evidence type="ECO:0000313" key="1">
    <source>
        <dbReference type="EMBL" id="CAT05267.1"/>
    </source>
</evidence>
<evidence type="ECO:0000313" key="2">
    <source>
        <dbReference type="Proteomes" id="UP000001491"/>
    </source>
</evidence>
<dbReference type="eggNOG" id="COG4508">
    <property type="taxonomic scope" value="Bacteria"/>
</dbReference>
<dbReference type="Proteomes" id="UP000001491">
    <property type="component" value="Chromosome"/>
</dbReference>
<dbReference type="HOGENOM" id="CLU_105318_1_0_14"/>
<dbReference type="InterPro" id="IPR014871">
    <property type="entry name" value="dUTPase/dCTP_pyrophosphatase"/>
</dbReference>
<keyword evidence="2" id="KW-1185">Reference proteome</keyword>
<dbReference type="InterPro" id="IPR016947">
    <property type="entry name" value="UCP030140"/>
</dbReference>
<accession>C5J704</accession>
<dbReference type="AlphaFoldDB" id="C5J704"/>
<dbReference type="KEGG" id="mco:MCJ_005700"/>
<reference evidence="2" key="1">
    <citation type="journal article" date="2009" name="BMC Bioinformatics">
        <title>The Mycoplasma conjunctivae genome sequencing, annotation and analysis.</title>
        <authorList>
            <person name="Calderon-Copete S.P."/>
            <person name="Wigger G."/>
            <person name="Wunderlin C."/>
            <person name="Schmidheini T."/>
            <person name="Frey J."/>
            <person name="Quail M.A."/>
            <person name="Falquet L."/>
        </authorList>
    </citation>
    <scope>NUCLEOTIDE SEQUENCE [LARGE SCALE GENOMIC DNA]</scope>
    <source>
        <strain evidence="2">ATCC 25834 / NCTC 10147 / HRC/581</strain>
    </source>
</reference>
<name>C5J704_MESCH</name>